<accession>A0A7J8FSB3</accession>
<reference evidence="2 3" key="1">
    <citation type="journal article" date="2020" name="Nature">
        <title>Six reference-quality genomes reveal evolution of bat adaptations.</title>
        <authorList>
            <person name="Jebb D."/>
            <person name="Huang Z."/>
            <person name="Pippel M."/>
            <person name="Hughes G.M."/>
            <person name="Lavrichenko K."/>
            <person name="Devanna P."/>
            <person name="Winkler S."/>
            <person name="Jermiin L.S."/>
            <person name="Skirmuntt E.C."/>
            <person name="Katzourakis A."/>
            <person name="Burkitt-Gray L."/>
            <person name="Ray D.A."/>
            <person name="Sullivan K.A.M."/>
            <person name="Roscito J.G."/>
            <person name="Kirilenko B.M."/>
            <person name="Davalos L.M."/>
            <person name="Corthals A.P."/>
            <person name="Power M.L."/>
            <person name="Jones G."/>
            <person name="Ransome R.D."/>
            <person name="Dechmann D.K.N."/>
            <person name="Locatelli A.G."/>
            <person name="Puechmaille S.J."/>
            <person name="Fedrigo O."/>
            <person name="Jarvis E.D."/>
            <person name="Hiller M."/>
            <person name="Vernes S.C."/>
            <person name="Myers E.W."/>
            <person name="Teeling E.C."/>
        </authorList>
    </citation>
    <scope>NUCLEOTIDE SEQUENCE [LARGE SCALE GENOMIC DNA]</scope>
    <source>
        <strain evidence="2">MMolMol1</strain>
        <tissue evidence="2">Muscle</tissue>
    </source>
</reference>
<dbReference type="EMBL" id="JACASF010000011">
    <property type="protein sequence ID" value="KAF6450588.1"/>
    <property type="molecule type" value="Genomic_DNA"/>
</dbReference>
<proteinExistence type="predicted"/>
<feature type="region of interest" description="Disordered" evidence="1">
    <location>
        <begin position="1"/>
        <end position="30"/>
    </location>
</feature>
<keyword evidence="3" id="KW-1185">Reference proteome</keyword>
<sequence length="143" mass="14566">MEGPGAQGASVGNYKPRRAHAGSAVSPGPLHHAGTAPATFWSIHSPRGAAANTANPLSGLLAFPPAGVSAAKLHHVNRALCSVGRLSLAAPGHHVKVLSCTLGGCRTLGRTKNSADTHASQEGTWLLCQQEAHFGGQWGALSQ</sequence>
<comment type="caution">
    <text evidence="2">The sequence shown here is derived from an EMBL/GenBank/DDBJ whole genome shotgun (WGS) entry which is preliminary data.</text>
</comment>
<protein>
    <submittedName>
        <fullName evidence="2">Uncharacterized protein</fullName>
    </submittedName>
</protein>
<gene>
    <name evidence="2" type="ORF">HJG59_008445</name>
</gene>
<name>A0A7J8FSB3_MOLMO</name>
<organism evidence="2 3">
    <name type="scientific">Molossus molossus</name>
    <name type="common">Pallas' mastiff bat</name>
    <name type="synonym">Vespertilio molossus</name>
    <dbReference type="NCBI Taxonomy" id="27622"/>
    <lineage>
        <taxon>Eukaryota</taxon>
        <taxon>Metazoa</taxon>
        <taxon>Chordata</taxon>
        <taxon>Craniata</taxon>
        <taxon>Vertebrata</taxon>
        <taxon>Euteleostomi</taxon>
        <taxon>Mammalia</taxon>
        <taxon>Eutheria</taxon>
        <taxon>Laurasiatheria</taxon>
        <taxon>Chiroptera</taxon>
        <taxon>Yangochiroptera</taxon>
        <taxon>Molossidae</taxon>
        <taxon>Molossus</taxon>
    </lineage>
</organism>
<evidence type="ECO:0000256" key="1">
    <source>
        <dbReference type="SAM" id="MobiDB-lite"/>
    </source>
</evidence>
<dbReference type="InParanoid" id="A0A7J8FSB3"/>
<evidence type="ECO:0000313" key="2">
    <source>
        <dbReference type="EMBL" id="KAF6450588.1"/>
    </source>
</evidence>
<dbReference type="AlphaFoldDB" id="A0A7J8FSB3"/>
<dbReference type="Proteomes" id="UP000550707">
    <property type="component" value="Unassembled WGS sequence"/>
</dbReference>
<evidence type="ECO:0000313" key="3">
    <source>
        <dbReference type="Proteomes" id="UP000550707"/>
    </source>
</evidence>